<dbReference type="Pfam" id="PF00370">
    <property type="entry name" value="FGGY_N"/>
    <property type="match status" value="1"/>
</dbReference>
<evidence type="ECO:0000256" key="1">
    <source>
        <dbReference type="ARBA" id="ARBA00009156"/>
    </source>
</evidence>
<dbReference type="GO" id="GO:0005975">
    <property type="term" value="P:carbohydrate metabolic process"/>
    <property type="evidence" value="ECO:0007669"/>
    <property type="project" value="InterPro"/>
</dbReference>
<protein>
    <submittedName>
        <fullName evidence="7">Carbohydrate kinase</fullName>
    </submittedName>
</protein>
<reference evidence="7" key="2">
    <citation type="journal article" date="2021" name="Microbiol. Resour. Announc.">
        <title>Complete Genome Sequences of Three Human Oral Treponema parvum Isolates.</title>
        <authorList>
            <person name="Zeng H."/>
            <person name="Watt R.M."/>
        </authorList>
    </citation>
    <scope>NUCLEOTIDE SEQUENCE</scope>
    <source>
        <strain evidence="7">ATCC 700773</strain>
    </source>
</reference>
<evidence type="ECO:0000256" key="3">
    <source>
        <dbReference type="ARBA" id="ARBA00022777"/>
    </source>
</evidence>
<dbReference type="InterPro" id="IPR050406">
    <property type="entry name" value="FGGY_Carb_Kinase"/>
</dbReference>
<evidence type="ECO:0000259" key="6">
    <source>
        <dbReference type="Pfam" id="PF02782"/>
    </source>
</evidence>
<dbReference type="EMBL" id="CP054257">
    <property type="protein sequence ID" value="QTQ11545.1"/>
    <property type="molecule type" value="Genomic_DNA"/>
</dbReference>
<sequence length="507" mass="56344">MKYFLGIDNGGTSTKAAVYDENGRELSVAETSTNLIVPKVGFAERDMEEMWQANCTVIKKSIDKAKIDPCDIACIACSGHGKGVYLWGKNGKPSYPGICSIDNRAWEYPKKWAKDGTEKKVFEISKQHILACQPVSLLAWLKDHEPNVIPQTQYIFSCKDYVRFRLTDQAFNEKTDASGANFVNLDTGEYDKELLSLFGIEECYDKLPALKNSADICGRVTKKAAEETGLKEGTAVAGGAFDIDACALALKVFDDKCCCMIAGTWSINEYVSSFPILTGEILMNSFFCIPGKFLVEECSPTSAGNLEWFIQNLMPELKNECKKNQSSIYEFIENSIRSLPSDENCPVFLPFLLGSNVHPLASSCFIGMSKYHTRAHLLKAVFEGIVFSHRYHFEKLQRSAKKTFDLIRLAGGANNSVAWTQIFADNMKIPIEVMDVNETGTLGCAVIGAAATGTYSSLSQAAQNMSRVKRVVTPNKDNYSYYDKKYSLYKKCISALEPVWEEFGKDA</sequence>
<reference evidence="7" key="1">
    <citation type="submission" date="2020-05" db="EMBL/GenBank/DDBJ databases">
        <authorList>
            <person name="Zeng H."/>
            <person name="Chan Y.K."/>
            <person name="Watt R.M."/>
        </authorList>
    </citation>
    <scope>NUCLEOTIDE SEQUENCE</scope>
    <source>
        <strain evidence="7">ATCC 700773</strain>
    </source>
</reference>
<dbReference type="PIRSF" id="PIRSF000538">
    <property type="entry name" value="GlpK"/>
    <property type="match status" value="1"/>
</dbReference>
<name>A0A975EZI5_9SPIR</name>
<dbReference type="SUPFAM" id="SSF53067">
    <property type="entry name" value="Actin-like ATPase domain"/>
    <property type="match status" value="2"/>
</dbReference>
<proteinExistence type="inferred from homology"/>
<evidence type="ECO:0000313" key="7">
    <source>
        <dbReference type="EMBL" id="QTQ11545.1"/>
    </source>
</evidence>
<dbReference type="RefSeq" id="WP_210118340.1">
    <property type="nucleotide sequence ID" value="NZ_CP054257.1"/>
</dbReference>
<dbReference type="PANTHER" id="PTHR43095">
    <property type="entry name" value="SUGAR KINASE"/>
    <property type="match status" value="1"/>
</dbReference>
<feature type="domain" description="Carbohydrate kinase FGGY N-terminal" evidence="5">
    <location>
        <begin position="3"/>
        <end position="248"/>
    </location>
</feature>
<dbReference type="Gene3D" id="3.30.420.40">
    <property type="match status" value="2"/>
</dbReference>
<dbReference type="PROSITE" id="PS00445">
    <property type="entry name" value="FGGY_KINASES_2"/>
    <property type="match status" value="1"/>
</dbReference>
<dbReference type="Pfam" id="PF02782">
    <property type="entry name" value="FGGY_C"/>
    <property type="match status" value="1"/>
</dbReference>
<dbReference type="InterPro" id="IPR000577">
    <property type="entry name" value="Carb_kinase_FGGY"/>
</dbReference>
<evidence type="ECO:0000256" key="2">
    <source>
        <dbReference type="ARBA" id="ARBA00022679"/>
    </source>
</evidence>
<dbReference type="GO" id="GO:0016773">
    <property type="term" value="F:phosphotransferase activity, alcohol group as acceptor"/>
    <property type="evidence" value="ECO:0007669"/>
    <property type="project" value="InterPro"/>
</dbReference>
<accession>A0A975EZI5</accession>
<feature type="domain" description="Carbohydrate kinase FGGY C-terminal" evidence="6">
    <location>
        <begin position="260"/>
        <end position="451"/>
    </location>
</feature>
<dbReference type="PANTHER" id="PTHR43095:SF3">
    <property type="entry name" value="L-XYLULOSE_3-KETO-L-GULONATE KINASE"/>
    <property type="match status" value="1"/>
</dbReference>
<gene>
    <name evidence="7" type="ORF">HRI96_04595</name>
</gene>
<evidence type="ECO:0000256" key="4">
    <source>
        <dbReference type="RuleBase" id="RU003733"/>
    </source>
</evidence>
<organism evidence="7 8">
    <name type="scientific">Treponema parvum</name>
    <dbReference type="NCBI Taxonomy" id="138851"/>
    <lineage>
        <taxon>Bacteria</taxon>
        <taxon>Pseudomonadati</taxon>
        <taxon>Spirochaetota</taxon>
        <taxon>Spirochaetia</taxon>
        <taxon>Spirochaetales</taxon>
        <taxon>Treponemataceae</taxon>
        <taxon>Treponema</taxon>
    </lineage>
</organism>
<dbReference type="InterPro" id="IPR018483">
    <property type="entry name" value="Carb_kinase_FGGY_CS"/>
</dbReference>
<dbReference type="GO" id="GO:0016301">
    <property type="term" value="F:kinase activity"/>
    <property type="evidence" value="ECO:0007669"/>
    <property type="project" value="UniProtKB-KW"/>
</dbReference>
<comment type="similarity">
    <text evidence="1 4">Belongs to the FGGY kinase family.</text>
</comment>
<dbReference type="InterPro" id="IPR018484">
    <property type="entry name" value="FGGY_N"/>
</dbReference>
<keyword evidence="3 4" id="KW-0418">Kinase</keyword>
<dbReference type="CDD" id="cd07802">
    <property type="entry name" value="ASKHA_NBD_FGGY_EcLyxK-like"/>
    <property type="match status" value="1"/>
</dbReference>
<dbReference type="AlphaFoldDB" id="A0A975EZI5"/>
<evidence type="ECO:0000259" key="5">
    <source>
        <dbReference type="Pfam" id="PF00370"/>
    </source>
</evidence>
<keyword evidence="2 4" id="KW-0808">Transferase</keyword>
<dbReference type="InterPro" id="IPR043129">
    <property type="entry name" value="ATPase_NBD"/>
</dbReference>
<evidence type="ECO:0000313" key="8">
    <source>
        <dbReference type="Proteomes" id="UP000671995"/>
    </source>
</evidence>
<dbReference type="Proteomes" id="UP000671995">
    <property type="component" value="Chromosome"/>
</dbReference>
<dbReference type="InterPro" id="IPR018485">
    <property type="entry name" value="FGGY_C"/>
</dbReference>